<dbReference type="AlphaFoldDB" id="A0A6N7LGT0"/>
<keyword evidence="1" id="KW-0732">Signal</keyword>
<evidence type="ECO:0000313" key="3">
    <source>
        <dbReference type="Proteomes" id="UP000439983"/>
    </source>
</evidence>
<dbReference type="EMBL" id="WITC01000085">
    <property type="protein sequence ID" value="MQX16997.1"/>
    <property type="molecule type" value="Genomic_DNA"/>
</dbReference>
<comment type="caution">
    <text evidence="2">The sequence shown here is derived from an EMBL/GenBank/DDBJ whole genome shotgun (WGS) entry which is preliminary data.</text>
</comment>
<feature type="chain" id="PRO_5026649157" evidence="1">
    <location>
        <begin position="26"/>
        <end position="208"/>
    </location>
</feature>
<reference evidence="2 3" key="1">
    <citation type="journal article" date="2013" name="Genome Biol.">
        <title>Comparative genomics of the core and accessory genomes of 48 Sinorhizobium strains comprising five genospecies.</title>
        <authorList>
            <person name="Sugawara M."/>
            <person name="Epstein B."/>
            <person name="Badgley B.D."/>
            <person name="Unno T."/>
            <person name="Xu L."/>
            <person name="Reese J."/>
            <person name="Gyaneshwar P."/>
            <person name="Denny R."/>
            <person name="Mudge J."/>
            <person name="Bharti A.K."/>
            <person name="Farmer A.D."/>
            <person name="May G.D."/>
            <person name="Woodward J.E."/>
            <person name="Medigue C."/>
            <person name="Vallenet D."/>
            <person name="Lajus A."/>
            <person name="Rouy Z."/>
            <person name="Martinez-Vaz B."/>
            <person name="Tiffin P."/>
            <person name="Young N.D."/>
            <person name="Sadowsky M.J."/>
        </authorList>
    </citation>
    <scope>NUCLEOTIDE SEQUENCE [LARGE SCALE GENOMIC DNA]</scope>
    <source>
        <strain evidence="2 3">USDA4894</strain>
    </source>
</reference>
<dbReference type="OrthoDB" id="7888967at2"/>
<sequence>MHRVSVPLKVALVALLIGLPLGSAAAETVFSKSFTYFSIGGRTAAELDKALAAAGPQMASTGARHPGATRIKFGGSITYVSRGGRCAIGTARVTLNTRIILPRWKYRKQAGRDLALVWDTLASDIKRHEERHAEIARNHARQMEKAFLALKPEADCERMQAKVARTSADEVEKHDKDQARFDRTEAANFDRRMIRLLQYRLESLKGGR</sequence>
<evidence type="ECO:0000313" key="2">
    <source>
        <dbReference type="EMBL" id="MQX16997.1"/>
    </source>
</evidence>
<dbReference type="Proteomes" id="UP000439983">
    <property type="component" value="Unassembled WGS sequence"/>
</dbReference>
<organism evidence="2 3">
    <name type="scientific">Sinorhizobium terangae</name>
    <dbReference type="NCBI Taxonomy" id="110322"/>
    <lineage>
        <taxon>Bacteria</taxon>
        <taxon>Pseudomonadati</taxon>
        <taxon>Pseudomonadota</taxon>
        <taxon>Alphaproteobacteria</taxon>
        <taxon>Hyphomicrobiales</taxon>
        <taxon>Rhizobiaceae</taxon>
        <taxon>Sinorhizobium/Ensifer group</taxon>
        <taxon>Sinorhizobium</taxon>
    </lineage>
</organism>
<keyword evidence="3" id="KW-1185">Reference proteome</keyword>
<dbReference type="Pfam" id="PF06037">
    <property type="entry name" value="DUF922"/>
    <property type="match status" value="1"/>
</dbReference>
<dbReference type="RefSeq" id="WP_153440898.1">
    <property type="nucleotide sequence ID" value="NZ_JACIGA010000009.1"/>
</dbReference>
<accession>A0A6N7LGT0</accession>
<name>A0A6N7LGT0_SINTE</name>
<proteinExistence type="predicted"/>
<dbReference type="PIRSF" id="PIRSF010521">
    <property type="entry name" value="DUF922_bac"/>
    <property type="match status" value="1"/>
</dbReference>
<evidence type="ECO:0000256" key="1">
    <source>
        <dbReference type="SAM" id="SignalP"/>
    </source>
</evidence>
<gene>
    <name evidence="2" type="ORF">GHK62_20195</name>
</gene>
<feature type="signal peptide" evidence="1">
    <location>
        <begin position="1"/>
        <end position="25"/>
    </location>
</feature>
<dbReference type="InterPro" id="IPR010321">
    <property type="entry name" value="DUF922"/>
</dbReference>
<protein>
    <submittedName>
        <fullName evidence="2">DUF922 domain-containing protein</fullName>
    </submittedName>
</protein>